<protein>
    <recommendedName>
        <fullName evidence="5">DUF4270 domain-containing protein</fullName>
    </recommendedName>
</protein>
<feature type="compositionally biased region" description="Acidic residues" evidence="1">
    <location>
        <begin position="151"/>
        <end position="169"/>
    </location>
</feature>
<dbReference type="PATRIC" id="fig|1547436.3.peg.2887"/>
<evidence type="ECO:0000256" key="2">
    <source>
        <dbReference type="SAM" id="SignalP"/>
    </source>
</evidence>
<feature type="region of interest" description="Disordered" evidence="1">
    <location>
        <begin position="139"/>
        <end position="200"/>
    </location>
</feature>
<dbReference type="Proteomes" id="UP000050827">
    <property type="component" value="Unassembled WGS sequence"/>
</dbReference>
<reference evidence="3 4" key="1">
    <citation type="submission" date="2015-04" db="EMBL/GenBank/DDBJ databases">
        <title>Complete genome of flavobacterium.</title>
        <authorList>
            <person name="Kwon Y.M."/>
            <person name="Kim S.-J."/>
        </authorList>
    </citation>
    <scope>NUCLEOTIDE SEQUENCE [LARGE SCALE GENOMIC DNA]</scope>
    <source>
        <strain evidence="3 4">DK169</strain>
    </source>
</reference>
<dbReference type="STRING" id="346185.AAY42_13980"/>
<dbReference type="AlphaFoldDB" id="A0A0Q0XIV3"/>
<evidence type="ECO:0000313" key="3">
    <source>
        <dbReference type="EMBL" id="KQC30872.1"/>
    </source>
</evidence>
<dbReference type="PROSITE" id="PS00018">
    <property type="entry name" value="EF_HAND_1"/>
    <property type="match status" value="1"/>
</dbReference>
<dbReference type="InterPro" id="IPR025366">
    <property type="entry name" value="DUF4270"/>
</dbReference>
<dbReference type="RefSeq" id="WP_055396281.1">
    <property type="nucleotide sequence ID" value="NZ_LCTZ01000002.1"/>
</dbReference>
<sequence length="625" mass="68966">MKFSRNIMVSALVGTLFVIFASCEEELGTIGEGVVAGDPFTTDKQVFDVFAYNKKIEAVQTNRLPLYQVGIFNDPIYGRTEAQITTQMVISSGNPIFGDIRQQVEDLMDTSGATDTIPENETVTSVFLHIPYQLTPAALRDSDSDGVQEGIDNDDTDPSTDEDEDGLTDNEERILGTNPLDALDPDANGDGTISDEELEGISANTFPIEYSLDSIYGDRSSSFKFKVESSTYFLRDLDPNTGFLEAQEYFSTQSFSPEFVDQVLVDTTLTISNVDTIIFEEDDPDTDDIDESETVADRILPGIRVELDKDFFQENILDKEGSSELLNQANFSNFLRGLHFSIEDSELLFLLDLTQASITITYEYTNFNNNATTDDTTDDFTEQEEEEFTLSLIQVSGGNAVNTFINENYPGDITSAMDTGENASRIYLKGGAGSYSEIKLFDDADIDRGKEFIEQIRANNWIINEANLVFYVDRDALDAVGGTSEPPRIYLYNAETNQALYNISTENFDDSGSSLGEYLNYDGILEEVNEVDDDFENGLKYTIRITEHLNNIIVRDSSNATLALGVSSNIGITAVTESMAAGGSVIDTPVMSDINPLGTILFGSNVGADAEDKKLKLEIFYTQAN</sequence>
<comment type="caution">
    <text evidence="3">The sequence shown here is derived from an EMBL/GenBank/DDBJ whole genome shotgun (WGS) entry which is preliminary data.</text>
</comment>
<dbReference type="InterPro" id="IPR018247">
    <property type="entry name" value="EF_Hand_1_Ca_BS"/>
</dbReference>
<evidence type="ECO:0008006" key="5">
    <source>
        <dbReference type="Google" id="ProtNLM"/>
    </source>
</evidence>
<feature type="signal peptide" evidence="2">
    <location>
        <begin position="1"/>
        <end position="21"/>
    </location>
</feature>
<proteinExistence type="predicted"/>
<dbReference type="OrthoDB" id="1466062at2"/>
<evidence type="ECO:0000256" key="1">
    <source>
        <dbReference type="SAM" id="MobiDB-lite"/>
    </source>
</evidence>
<dbReference type="EMBL" id="LCTZ01000002">
    <property type="protein sequence ID" value="KQC30872.1"/>
    <property type="molecule type" value="Genomic_DNA"/>
</dbReference>
<evidence type="ECO:0000313" key="4">
    <source>
        <dbReference type="Proteomes" id="UP000050827"/>
    </source>
</evidence>
<organism evidence="3 4">
    <name type="scientific">Flagellimonas eckloniae</name>
    <dbReference type="NCBI Taxonomy" id="346185"/>
    <lineage>
        <taxon>Bacteria</taxon>
        <taxon>Pseudomonadati</taxon>
        <taxon>Bacteroidota</taxon>
        <taxon>Flavobacteriia</taxon>
        <taxon>Flavobacteriales</taxon>
        <taxon>Flavobacteriaceae</taxon>
        <taxon>Flagellimonas</taxon>
    </lineage>
</organism>
<gene>
    <name evidence="3" type="ORF">AAY42_13980</name>
</gene>
<name>A0A0Q0XIV3_9FLAO</name>
<accession>A0A0Q0XIV3</accession>
<keyword evidence="4" id="KW-1185">Reference proteome</keyword>
<feature type="chain" id="PRO_5006186547" description="DUF4270 domain-containing protein" evidence="2">
    <location>
        <begin position="22"/>
        <end position="625"/>
    </location>
</feature>
<keyword evidence="2" id="KW-0732">Signal</keyword>
<dbReference type="Pfam" id="PF14092">
    <property type="entry name" value="DUF4270"/>
    <property type="match status" value="1"/>
</dbReference>
<dbReference type="PROSITE" id="PS51257">
    <property type="entry name" value="PROKAR_LIPOPROTEIN"/>
    <property type="match status" value="1"/>
</dbReference>